<feature type="region of interest" description="Disordered" evidence="1">
    <location>
        <begin position="1"/>
        <end position="34"/>
    </location>
</feature>
<gene>
    <name evidence="3" type="ORF">BCR39DRAFT_527125</name>
</gene>
<dbReference type="SUPFAM" id="SSF50969">
    <property type="entry name" value="YVTN repeat-like/Quinoprotein amine dehydrogenase"/>
    <property type="match status" value="1"/>
</dbReference>
<evidence type="ECO:0000313" key="4">
    <source>
        <dbReference type="Proteomes" id="UP000193986"/>
    </source>
</evidence>
<evidence type="ECO:0000259" key="2">
    <source>
        <dbReference type="Pfam" id="PF21034"/>
    </source>
</evidence>
<dbReference type="GO" id="GO:0005737">
    <property type="term" value="C:cytoplasm"/>
    <property type="evidence" value="ECO:0007669"/>
    <property type="project" value="TreeGrafter"/>
</dbReference>
<feature type="domain" description="BCAS3 WD40" evidence="2">
    <location>
        <begin position="482"/>
        <end position="577"/>
    </location>
</feature>
<dbReference type="EMBL" id="MCFC01000016">
    <property type="protein sequence ID" value="ORY31249.1"/>
    <property type="molecule type" value="Genomic_DNA"/>
</dbReference>
<feature type="compositionally biased region" description="Polar residues" evidence="1">
    <location>
        <begin position="882"/>
        <end position="897"/>
    </location>
</feature>
<dbReference type="GO" id="GO:0042594">
    <property type="term" value="P:response to starvation"/>
    <property type="evidence" value="ECO:0007669"/>
    <property type="project" value="TreeGrafter"/>
</dbReference>
<feature type="region of interest" description="Disordered" evidence="1">
    <location>
        <begin position="371"/>
        <end position="419"/>
    </location>
</feature>
<sequence>MPALDHVDVERRRGSNGVSSATAAKGSGKRKGIPVEINHDNSSILSPFLYHLPSLSGIPSLKGFLPTSPNNHAESSTSISGTEGNTAVWQEADLGDGGGRVPLLLISSRSHALQIFSLSSSIPPDDPLVQEVFPAPEEVFNLPVITYDEATVKTTLGEEQTAGSEEQVIGARFLEPSSSSRDHGPLVALLTLAPARRTAGHIALAIVSLRTGKAIRRVDIGMGVNASATSSRRAIAIVSFYSSHLTPQSISHPTPSLHILDPISLAPLYLYSELPANPRTSLPTFAVSGRLLALATSEPPRTLGSDGLGSILTSRSTSRIRATSETHQSRLLPRPQDPSQGDLLTSAVEIGGGVARGVWAGIKMGAKAANKARNGRLARSAPAESSSTFGDDEERESDGSEARSLDESSGAEAPTPLKKGGDWVKVVDLFPRTGQEPETIAHFQLPFSRSIGPPLPSEAAPGSARQARPLSFLEFSPDDTQLFVSTDGRAFHLLDLHPAGPDKAKVNSKGMAWHLYELRRGNTAAIVSDVRWSKDRRWLGVGTGRGTIHVFPIQPSGGPPSASSHATMQVTNPEQLFSLSTIVSPFARLRPPRLAEDEVHPRPYAPSVFTFTEYRANPLAKGTFFQDVAVYRPRGNELELSRLSVRQVTRSSAATRDTQRRGSALSDMMRAKAGFIDQTDLGLEHNVKARWILPDGGEEALASSVKAKRIPPHLTSRSLARAEIQTHSNSLHVLPRSIYLSHQIDFFAARPIDEFSPLSIMDIEARTERQVFRHEVEARAASPEITSFDGPLSSALHSVIESRPSPQLPGLPNGHPGRKWRSAIPIRHVAAGLGEGVDRVRREYARAQHSRSRRRLSEVQANQLSFEEDAVFASGVEDDGASSPSSGILPATNTESSVAGEDEADTGEWAERWEEEYQKAVDDDGGPDDLVLGLLDEEEEERRQWQERQKILARQFAK</sequence>
<dbReference type="OrthoDB" id="25778at2759"/>
<dbReference type="GO" id="GO:0006914">
    <property type="term" value="P:autophagy"/>
    <property type="evidence" value="ECO:0007669"/>
    <property type="project" value="InterPro"/>
</dbReference>
<dbReference type="AlphaFoldDB" id="A0A1Y2B8V2"/>
<evidence type="ECO:0000313" key="3">
    <source>
        <dbReference type="EMBL" id="ORY31249.1"/>
    </source>
</evidence>
<dbReference type="Proteomes" id="UP000193986">
    <property type="component" value="Unassembled WGS sequence"/>
</dbReference>
<accession>A0A1Y2B8V2</accession>
<dbReference type="InterPro" id="IPR011044">
    <property type="entry name" value="Quino_amine_DH_bsu"/>
</dbReference>
<feature type="compositionally biased region" description="Low complexity" evidence="1">
    <location>
        <begin position="308"/>
        <end position="320"/>
    </location>
</feature>
<reference evidence="3 4" key="1">
    <citation type="submission" date="2016-07" db="EMBL/GenBank/DDBJ databases">
        <title>Pervasive Adenine N6-methylation of Active Genes in Fungi.</title>
        <authorList>
            <consortium name="DOE Joint Genome Institute"/>
            <person name="Mondo S.J."/>
            <person name="Dannebaum R.O."/>
            <person name="Kuo R.C."/>
            <person name="Labutti K."/>
            <person name="Haridas S."/>
            <person name="Kuo A."/>
            <person name="Salamov A."/>
            <person name="Ahrendt S.R."/>
            <person name="Lipzen A."/>
            <person name="Sullivan W."/>
            <person name="Andreopoulos W.B."/>
            <person name="Clum A."/>
            <person name="Lindquist E."/>
            <person name="Daum C."/>
            <person name="Ramamoorthy G.K."/>
            <person name="Gryganskyi A."/>
            <person name="Culley D."/>
            <person name="Magnuson J.K."/>
            <person name="James T.Y."/>
            <person name="O'Malley M.A."/>
            <person name="Stajich J.E."/>
            <person name="Spatafora J.W."/>
            <person name="Visel A."/>
            <person name="Grigoriev I.V."/>
        </authorList>
    </citation>
    <scope>NUCLEOTIDE SEQUENCE [LARGE SCALE GENOMIC DNA]</scope>
    <source>
        <strain evidence="3 4">68-887.2</strain>
    </source>
</reference>
<protein>
    <recommendedName>
        <fullName evidence="2">BCAS3 WD40 domain-containing protein</fullName>
    </recommendedName>
</protein>
<feature type="compositionally biased region" description="Basic and acidic residues" evidence="1">
    <location>
        <begin position="397"/>
        <end position="406"/>
    </location>
</feature>
<dbReference type="STRING" id="71784.A0A1Y2B8V2"/>
<dbReference type="Pfam" id="PF21034">
    <property type="entry name" value="BCAS3_WD40"/>
    <property type="match status" value="1"/>
</dbReference>
<proteinExistence type="predicted"/>
<keyword evidence="4" id="KW-1185">Reference proteome</keyword>
<evidence type="ECO:0000256" key="1">
    <source>
        <dbReference type="SAM" id="MobiDB-lite"/>
    </source>
</evidence>
<name>A0A1Y2B8V2_9TREE</name>
<organism evidence="3 4">
    <name type="scientific">Naematelia encephala</name>
    <dbReference type="NCBI Taxonomy" id="71784"/>
    <lineage>
        <taxon>Eukaryota</taxon>
        <taxon>Fungi</taxon>
        <taxon>Dikarya</taxon>
        <taxon>Basidiomycota</taxon>
        <taxon>Agaricomycotina</taxon>
        <taxon>Tremellomycetes</taxon>
        <taxon>Tremellales</taxon>
        <taxon>Naemateliaceae</taxon>
        <taxon>Naematelia</taxon>
    </lineage>
</organism>
<comment type="caution">
    <text evidence="3">The sequence shown here is derived from an EMBL/GenBank/DDBJ whole genome shotgun (WGS) entry which is preliminary data.</text>
</comment>
<dbReference type="InParanoid" id="A0A1Y2B8V2"/>
<dbReference type="PANTHER" id="PTHR13268:SF0">
    <property type="entry name" value="BCAS3 MICROTUBULE ASSOCIATED CELL MIGRATION FACTOR"/>
    <property type="match status" value="1"/>
</dbReference>
<dbReference type="PANTHER" id="PTHR13268">
    <property type="entry name" value="BREAST CARCINOMA AMPLIFIED SEQUENCE 3"/>
    <property type="match status" value="1"/>
</dbReference>
<dbReference type="InterPro" id="IPR048382">
    <property type="entry name" value="BCAS3_WD40"/>
</dbReference>
<feature type="region of interest" description="Disordered" evidence="1">
    <location>
        <begin position="876"/>
        <end position="910"/>
    </location>
</feature>
<dbReference type="InterPro" id="IPR045142">
    <property type="entry name" value="BCAS3-like"/>
</dbReference>
<feature type="compositionally biased region" description="Basic and acidic residues" evidence="1">
    <location>
        <begin position="1"/>
        <end position="13"/>
    </location>
</feature>
<feature type="region of interest" description="Disordered" evidence="1">
    <location>
        <begin position="298"/>
        <end position="344"/>
    </location>
</feature>